<protein>
    <submittedName>
        <fullName evidence="1">Uncharacterized protein</fullName>
    </submittedName>
</protein>
<name>A0ABP6YMJ2_9ACTN</name>
<evidence type="ECO:0000313" key="2">
    <source>
        <dbReference type="Proteomes" id="UP001500630"/>
    </source>
</evidence>
<comment type="caution">
    <text evidence="1">The sequence shown here is derived from an EMBL/GenBank/DDBJ whole genome shotgun (WGS) entry which is preliminary data.</text>
</comment>
<reference evidence="2" key="1">
    <citation type="journal article" date="2019" name="Int. J. Syst. Evol. Microbiol.">
        <title>The Global Catalogue of Microorganisms (GCM) 10K type strain sequencing project: providing services to taxonomists for standard genome sequencing and annotation.</title>
        <authorList>
            <consortium name="The Broad Institute Genomics Platform"/>
            <consortium name="The Broad Institute Genome Sequencing Center for Infectious Disease"/>
            <person name="Wu L."/>
            <person name="Ma J."/>
        </authorList>
    </citation>
    <scope>NUCLEOTIDE SEQUENCE [LARGE SCALE GENOMIC DNA]</scope>
    <source>
        <strain evidence="2">JCM 17326</strain>
    </source>
</reference>
<sequence>MLGTVFDLAEAGPGEAAVIPALRELAWRLVVTVTGLVGGKSNEVASDLR</sequence>
<gene>
    <name evidence="1" type="ORF">GCM10022419_081090</name>
</gene>
<organism evidence="1 2">
    <name type="scientific">Nonomuraea rosea</name>
    <dbReference type="NCBI Taxonomy" id="638574"/>
    <lineage>
        <taxon>Bacteria</taxon>
        <taxon>Bacillati</taxon>
        <taxon>Actinomycetota</taxon>
        <taxon>Actinomycetes</taxon>
        <taxon>Streptosporangiales</taxon>
        <taxon>Streptosporangiaceae</taxon>
        <taxon>Nonomuraea</taxon>
    </lineage>
</organism>
<accession>A0ABP6YMJ2</accession>
<proteinExistence type="predicted"/>
<evidence type="ECO:0000313" key="1">
    <source>
        <dbReference type="EMBL" id="GAA3586665.1"/>
    </source>
</evidence>
<dbReference type="RefSeq" id="WP_345570408.1">
    <property type="nucleotide sequence ID" value="NZ_BAABDQ010000023.1"/>
</dbReference>
<keyword evidence="2" id="KW-1185">Reference proteome</keyword>
<dbReference type="EMBL" id="BAABDQ010000023">
    <property type="protein sequence ID" value="GAA3586665.1"/>
    <property type="molecule type" value="Genomic_DNA"/>
</dbReference>
<dbReference type="Proteomes" id="UP001500630">
    <property type="component" value="Unassembled WGS sequence"/>
</dbReference>